<keyword evidence="3" id="KW-1185">Reference proteome</keyword>
<sequence length="458" mass="48917">MSAWKKEKREVLFGMHDDNEALGDRDSFMKTKDWEDIEPVWQEYVQEQFSAGAWDGGRQPAFELDMDEDGMPLLPDIMDTKLEKKKAIVRTFLTSHYKSDAESITHHTEDDLDDDLADGRSPQKKPRKAEGLAAKGTEVQTSILKPCKAKPATSSALLTSQMGDLLTGLTAEATGDANKDVEMHKRDTALAPKRMQSKKTVVELLARTTRNYNANHEPLVVCARCHRTKYKCGGNGSAPPTKRPAANRARSKSCRRIPAANVTGVTDDEGAEGDVAATTTTITTTTTTTTTATPAATPAIAAVPATTAPIGAAHDPVPDSQTVLVLKKDLTVLQEMVASLVEREANVKLLADQVTDLQQEALPVVMRTDSADSPAATTTQPEDEAPAASNVSQDDDTPSVTTAPQEDGVPVEQDMSPVVATAMQVDESPANGNSQGEAASPDTGGVEESASIASTVHE</sequence>
<feature type="region of interest" description="Disordered" evidence="1">
    <location>
        <begin position="369"/>
        <end position="458"/>
    </location>
</feature>
<evidence type="ECO:0000313" key="2">
    <source>
        <dbReference type="EMBL" id="KIK36279.1"/>
    </source>
</evidence>
<dbReference type="Proteomes" id="UP000054485">
    <property type="component" value="Unassembled WGS sequence"/>
</dbReference>
<reference evidence="3" key="2">
    <citation type="submission" date="2015-01" db="EMBL/GenBank/DDBJ databases">
        <title>Evolutionary Origins and Diversification of the Mycorrhizal Mutualists.</title>
        <authorList>
            <consortium name="DOE Joint Genome Institute"/>
            <consortium name="Mycorrhizal Genomics Consortium"/>
            <person name="Kohler A."/>
            <person name="Kuo A."/>
            <person name="Nagy L.G."/>
            <person name="Floudas D."/>
            <person name="Copeland A."/>
            <person name="Barry K.W."/>
            <person name="Cichocki N."/>
            <person name="Veneault-Fourrey C."/>
            <person name="LaButti K."/>
            <person name="Lindquist E.A."/>
            <person name="Lipzen A."/>
            <person name="Lundell T."/>
            <person name="Morin E."/>
            <person name="Murat C."/>
            <person name="Riley R."/>
            <person name="Ohm R."/>
            <person name="Sun H."/>
            <person name="Tunlid A."/>
            <person name="Henrissat B."/>
            <person name="Grigoriev I.V."/>
            <person name="Hibbett D.S."/>
            <person name="Martin F."/>
        </authorList>
    </citation>
    <scope>NUCLEOTIDE SEQUENCE [LARGE SCALE GENOMIC DNA]</scope>
    <source>
        <strain evidence="3">UH-Slu-Lm8-n1</strain>
    </source>
</reference>
<dbReference type="EMBL" id="KN835543">
    <property type="protein sequence ID" value="KIK36279.1"/>
    <property type="molecule type" value="Genomic_DNA"/>
</dbReference>
<accession>A0A0D0ADR3</accession>
<name>A0A0D0ADR3_9AGAM</name>
<proteinExistence type="predicted"/>
<dbReference type="InParanoid" id="A0A0D0ADR3"/>
<protein>
    <submittedName>
        <fullName evidence="2">Uncharacterized protein</fullName>
    </submittedName>
</protein>
<dbReference type="AlphaFoldDB" id="A0A0D0ADR3"/>
<dbReference type="HOGENOM" id="CLU_597409_0_0_1"/>
<gene>
    <name evidence="2" type="ORF">CY34DRAFT_16490</name>
</gene>
<evidence type="ECO:0000256" key="1">
    <source>
        <dbReference type="SAM" id="MobiDB-lite"/>
    </source>
</evidence>
<evidence type="ECO:0000313" key="3">
    <source>
        <dbReference type="Proteomes" id="UP000054485"/>
    </source>
</evidence>
<feature type="region of interest" description="Disordered" evidence="1">
    <location>
        <begin position="104"/>
        <end position="135"/>
    </location>
</feature>
<organism evidence="2 3">
    <name type="scientific">Suillus luteus UH-Slu-Lm8-n1</name>
    <dbReference type="NCBI Taxonomy" id="930992"/>
    <lineage>
        <taxon>Eukaryota</taxon>
        <taxon>Fungi</taxon>
        <taxon>Dikarya</taxon>
        <taxon>Basidiomycota</taxon>
        <taxon>Agaricomycotina</taxon>
        <taxon>Agaricomycetes</taxon>
        <taxon>Agaricomycetidae</taxon>
        <taxon>Boletales</taxon>
        <taxon>Suillineae</taxon>
        <taxon>Suillaceae</taxon>
        <taxon>Suillus</taxon>
    </lineage>
</organism>
<reference evidence="2 3" key="1">
    <citation type="submission" date="2014-04" db="EMBL/GenBank/DDBJ databases">
        <authorList>
            <consortium name="DOE Joint Genome Institute"/>
            <person name="Kuo A."/>
            <person name="Ruytinx J."/>
            <person name="Rineau F."/>
            <person name="Colpaert J."/>
            <person name="Kohler A."/>
            <person name="Nagy L.G."/>
            <person name="Floudas D."/>
            <person name="Copeland A."/>
            <person name="Barry K.W."/>
            <person name="Cichocki N."/>
            <person name="Veneault-Fourrey C."/>
            <person name="LaButti K."/>
            <person name="Lindquist E.A."/>
            <person name="Lipzen A."/>
            <person name="Lundell T."/>
            <person name="Morin E."/>
            <person name="Murat C."/>
            <person name="Sun H."/>
            <person name="Tunlid A."/>
            <person name="Henrissat B."/>
            <person name="Grigoriev I.V."/>
            <person name="Hibbett D.S."/>
            <person name="Martin F."/>
            <person name="Nordberg H.P."/>
            <person name="Cantor M.N."/>
            <person name="Hua S.X."/>
        </authorList>
    </citation>
    <scope>NUCLEOTIDE SEQUENCE [LARGE SCALE GENOMIC DNA]</scope>
    <source>
        <strain evidence="2 3">UH-Slu-Lm8-n1</strain>
    </source>
</reference>